<dbReference type="Pfam" id="PF00082">
    <property type="entry name" value="Peptidase_S8"/>
    <property type="match status" value="1"/>
</dbReference>
<sequence length="628" mass="67707">MALQPFLKKKKPLRFQVLGPNPKALEQMDLDMFFLDGKEFVRLLKMFAATGARYFNKGFLDSSGIKSNSSFESACDHDGHGTHTLSTAGGHFVPGASVLGVGNETAKGGSPLSRVASYNVYWPPVNGNTCFGFDALAAFDMAIHDGVDVLSISLGGSPADYFSDGLAIDSFYDVKHGIIVVCSAGNFGLDPASVSNVAPWILIVAASTLDREFQSFGQLANGERFKRLSMSKPLMPVGKTYSLLTGAQAKLDNASAADVMLCKEGTLDSNKAKGKMMVCLRGNTSRVDKGTQAALAGSVAMVLCNDKASGNDITVDPHFLPATHIKINEQAPFSYPDVTAPGVDIIAAYTREQSLSGLKSDLCTTAFITESGTSMSYPHVAGVVGLLKTMHPSWSLAAIRYAIMTTARTRDNKVSPMLNRSYVKANAFNYGSGHIRPNCAGESGLVYDLTVHDYLDFLCAAGYNETMIKLFSESPLHKCSKKASVLDLNYPSITLPDLSGSVIVTRKLKHVGSAGTYRARVREPYGVSVRVEPSVLEFESVGQVKSFKITLKPKWTTKGYIFGGLTWSDGIHFVRSPIVVSTLFKKVARYPLSRLKSRFCCGTVAVSGNRSQILVPEIIMPICEAYSV</sequence>
<dbReference type="InterPro" id="IPR015500">
    <property type="entry name" value="Peptidase_S8_subtilisin-rel"/>
</dbReference>
<dbReference type="AlphaFoldDB" id="A0A6D2JU91"/>
<dbReference type="SUPFAM" id="SSF52743">
    <property type="entry name" value="Subtilisin-like"/>
    <property type="match status" value="1"/>
</dbReference>
<evidence type="ECO:0000259" key="9">
    <source>
        <dbReference type="Pfam" id="PF02225"/>
    </source>
</evidence>
<dbReference type="InterPro" id="IPR041469">
    <property type="entry name" value="Subtilisin-like_FN3"/>
</dbReference>
<evidence type="ECO:0000256" key="5">
    <source>
        <dbReference type="ARBA" id="ARBA00022825"/>
    </source>
</evidence>
<dbReference type="InterPro" id="IPR000209">
    <property type="entry name" value="Peptidase_S8/S53_dom"/>
</dbReference>
<dbReference type="Proteomes" id="UP000467841">
    <property type="component" value="Unassembled WGS sequence"/>
</dbReference>
<dbReference type="OrthoDB" id="206201at2759"/>
<dbReference type="EMBL" id="CACVBM020001225">
    <property type="protein sequence ID" value="CAA7040211.1"/>
    <property type="molecule type" value="Genomic_DNA"/>
</dbReference>
<evidence type="ECO:0000256" key="4">
    <source>
        <dbReference type="ARBA" id="ARBA00022801"/>
    </source>
</evidence>
<dbReference type="InterPro" id="IPR003137">
    <property type="entry name" value="PA_domain"/>
</dbReference>
<reference evidence="11" key="1">
    <citation type="submission" date="2020-01" db="EMBL/GenBank/DDBJ databases">
        <authorList>
            <person name="Mishra B."/>
        </authorList>
    </citation>
    <scope>NUCLEOTIDE SEQUENCE [LARGE SCALE GENOMIC DNA]</scope>
</reference>
<feature type="domain" description="PA" evidence="9">
    <location>
        <begin position="264"/>
        <end position="326"/>
    </location>
</feature>
<dbReference type="Pfam" id="PF17766">
    <property type="entry name" value="fn3_6"/>
    <property type="match status" value="1"/>
</dbReference>
<evidence type="ECO:0000256" key="1">
    <source>
        <dbReference type="ARBA" id="ARBA00011073"/>
    </source>
</evidence>
<keyword evidence="12" id="KW-1185">Reference proteome</keyword>
<dbReference type="PROSITE" id="PS00138">
    <property type="entry name" value="SUBTILASE_SER"/>
    <property type="match status" value="1"/>
</dbReference>
<dbReference type="Gene3D" id="2.60.40.2310">
    <property type="match status" value="1"/>
</dbReference>
<accession>A0A6D2JU91</accession>
<dbReference type="Pfam" id="PF02225">
    <property type="entry name" value="PA"/>
    <property type="match status" value="1"/>
</dbReference>
<dbReference type="PROSITE" id="PS51892">
    <property type="entry name" value="SUBTILASE"/>
    <property type="match status" value="1"/>
</dbReference>
<evidence type="ECO:0000313" key="11">
    <source>
        <dbReference type="EMBL" id="CAA7040211.1"/>
    </source>
</evidence>
<dbReference type="Gene3D" id="3.40.50.200">
    <property type="entry name" value="Peptidase S8/S53 domain"/>
    <property type="match status" value="1"/>
</dbReference>
<evidence type="ECO:0000256" key="2">
    <source>
        <dbReference type="ARBA" id="ARBA00022670"/>
    </source>
</evidence>
<dbReference type="GO" id="GO:0004252">
    <property type="term" value="F:serine-type endopeptidase activity"/>
    <property type="evidence" value="ECO:0007669"/>
    <property type="project" value="InterPro"/>
</dbReference>
<dbReference type="GO" id="GO:0006508">
    <property type="term" value="P:proteolysis"/>
    <property type="evidence" value="ECO:0007669"/>
    <property type="project" value="UniProtKB-KW"/>
</dbReference>
<dbReference type="InterPro" id="IPR045051">
    <property type="entry name" value="SBT"/>
</dbReference>
<feature type="domain" description="Subtilisin-like protease fibronectin type-III" evidence="10">
    <location>
        <begin position="487"/>
        <end position="580"/>
    </location>
</feature>
<evidence type="ECO:0008006" key="13">
    <source>
        <dbReference type="Google" id="ProtNLM"/>
    </source>
</evidence>
<keyword evidence="2" id="KW-0645">Protease</keyword>
<dbReference type="FunFam" id="2.60.40.2310:FF:000001">
    <property type="entry name" value="Subtilisin-like protease SBT1.5"/>
    <property type="match status" value="1"/>
</dbReference>
<evidence type="ECO:0000256" key="6">
    <source>
        <dbReference type="ARBA" id="ARBA00023180"/>
    </source>
</evidence>
<gene>
    <name evidence="11" type="ORF">MERR_LOCUS27446</name>
</gene>
<keyword evidence="6" id="KW-0325">Glycoprotein</keyword>
<comment type="caution">
    <text evidence="7">Lacks conserved residue(s) required for the propagation of feature annotation.</text>
</comment>
<feature type="domain" description="Peptidase S8/S53" evidence="8">
    <location>
        <begin position="71"/>
        <end position="421"/>
    </location>
</feature>
<dbReference type="InterPro" id="IPR036852">
    <property type="entry name" value="Peptidase_S8/S53_dom_sf"/>
</dbReference>
<keyword evidence="4" id="KW-0378">Hydrolase</keyword>
<keyword evidence="3" id="KW-0732">Signal</keyword>
<evidence type="ECO:0000313" key="12">
    <source>
        <dbReference type="Proteomes" id="UP000467841"/>
    </source>
</evidence>
<evidence type="ECO:0000259" key="8">
    <source>
        <dbReference type="Pfam" id="PF00082"/>
    </source>
</evidence>
<proteinExistence type="inferred from homology"/>
<comment type="caution">
    <text evidence="11">The sequence shown here is derived from an EMBL/GenBank/DDBJ whole genome shotgun (WGS) entry which is preliminary data.</text>
</comment>
<keyword evidence="5" id="KW-0720">Serine protease</keyword>
<evidence type="ECO:0000259" key="10">
    <source>
        <dbReference type="Pfam" id="PF17766"/>
    </source>
</evidence>
<comment type="similarity">
    <text evidence="1 7">Belongs to the peptidase S8 family.</text>
</comment>
<dbReference type="InterPro" id="IPR023828">
    <property type="entry name" value="Peptidase_S8_Ser-AS"/>
</dbReference>
<evidence type="ECO:0000256" key="3">
    <source>
        <dbReference type="ARBA" id="ARBA00022729"/>
    </source>
</evidence>
<protein>
    <recommendedName>
        <fullName evidence="13">Peptidase S8/S53 domain-containing protein</fullName>
    </recommendedName>
</protein>
<dbReference type="Gene3D" id="3.50.30.30">
    <property type="match status" value="1"/>
</dbReference>
<dbReference type="PANTHER" id="PTHR10795">
    <property type="entry name" value="PROPROTEIN CONVERTASE SUBTILISIN/KEXIN"/>
    <property type="match status" value="1"/>
</dbReference>
<organism evidence="11 12">
    <name type="scientific">Microthlaspi erraticum</name>
    <dbReference type="NCBI Taxonomy" id="1685480"/>
    <lineage>
        <taxon>Eukaryota</taxon>
        <taxon>Viridiplantae</taxon>
        <taxon>Streptophyta</taxon>
        <taxon>Embryophyta</taxon>
        <taxon>Tracheophyta</taxon>
        <taxon>Spermatophyta</taxon>
        <taxon>Magnoliopsida</taxon>
        <taxon>eudicotyledons</taxon>
        <taxon>Gunneridae</taxon>
        <taxon>Pentapetalae</taxon>
        <taxon>rosids</taxon>
        <taxon>malvids</taxon>
        <taxon>Brassicales</taxon>
        <taxon>Brassicaceae</taxon>
        <taxon>Coluteocarpeae</taxon>
        <taxon>Microthlaspi</taxon>
    </lineage>
</organism>
<dbReference type="CDD" id="cd02120">
    <property type="entry name" value="PA_subtilisin_like"/>
    <property type="match status" value="1"/>
</dbReference>
<dbReference type="PRINTS" id="PR00723">
    <property type="entry name" value="SUBTILISIN"/>
</dbReference>
<name>A0A6D2JU91_9BRAS</name>
<evidence type="ECO:0000256" key="7">
    <source>
        <dbReference type="PROSITE-ProRule" id="PRU01240"/>
    </source>
</evidence>